<name>A0A4S5EQD5_9ACTN</name>
<evidence type="ECO:0000256" key="1">
    <source>
        <dbReference type="SAM" id="MobiDB-lite"/>
    </source>
</evidence>
<protein>
    <submittedName>
        <fullName evidence="2">Uncharacterized protein</fullName>
    </submittedName>
</protein>
<accession>A0A4S5EQD5</accession>
<dbReference type="AlphaFoldDB" id="A0A4S5EQD5"/>
<feature type="region of interest" description="Disordered" evidence="1">
    <location>
        <begin position="12"/>
        <end position="39"/>
    </location>
</feature>
<reference evidence="2 3" key="1">
    <citation type="submission" date="2019-04" db="EMBL/GenBank/DDBJ databases">
        <title>Draft genome sequences for three unisolated Alnus-infective Frankia Sp+ strains, AgTrS, AiOr and AvVan, the first sequenced Frankia strains able to sporulate in-planta.</title>
        <authorList>
            <person name="Bethencourt L."/>
            <person name="Vautrin F."/>
            <person name="Taib N."/>
            <person name="Dubost A."/>
            <person name="Castro-Garcia L."/>
            <person name="Imbaud O."/>
            <person name="Abrouk D."/>
            <person name="Fournier P."/>
            <person name="Briolay J."/>
            <person name="Nguyen A."/>
            <person name="Normand P."/>
            <person name="Fernandez M.P."/>
            <person name="Brochier-Armanet C."/>
            <person name="Herrera-Belaroussi A."/>
        </authorList>
    </citation>
    <scope>NUCLEOTIDE SEQUENCE [LARGE SCALE GENOMIC DNA]</scope>
    <source>
        <strain evidence="2 3">AvVan</strain>
    </source>
</reference>
<organism evidence="2 3">
    <name type="scientific">Candidatus Frankia alpina</name>
    <dbReference type="NCBI Taxonomy" id="2699483"/>
    <lineage>
        <taxon>Bacteria</taxon>
        <taxon>Bacillati</taxon>
        <taxon>Actinomycetota</taxon>
        <taxon>Actinomycetes</taxon>
        <taxon>Frankiales</taxon>
        <taxon>Frankiaceae</taxon>
        <taxon>Frankia</taxon>
    </lineage>
</organism>
<sequence>MQFRGGVGEFVSAAYKQPKTSNQPGGESHEACAGPRGREHVGRGLFATALAEQINKKLPGTTATPQATDGGADNLYRSCDQGQHRIVVLVDPDGEDLHPLQPEQTRRIVGQARGLSVALQALQLE</sequence>
<dbReference type="Proteomes" id="UP000305282">
    <property type="component" value="Unassembled WGS sequence"/>
</dbReference>
<dbReference type="RefSeq" id="WP_136448028.1">
    <property type="nucleotide sequence ID" value="NZ_CADCWT010000203.1"/>
</dbReference>
<proteinExistence type="predicted"/>
<dbReference type="EMBL" id="SSXH01000218">
    <property type="protein sequence ID" value="THJ74564.1"/>
    <property type="molecule type" value="Genomic_DNA"/>
</dbReference>
<comment type="caution">
    <text evidence="2">The sequence shown here is derived from an EMBL/GenBank/DDBJ whole genome shotgun (WGS) entry which is preliminary data.</text>
</comment>
<evidence type="ECO:0000313" key="3">
    <source>
        <dbReference type="Proteomes" id="UP000305282"/>
    </source>
</evidence>
<gene>
    <name evidence="2" type="ORF">E7Y31_10685</name>
</gene>
<keyword evidence="3" id="KW-1185">Reference proteome</keyword>
<evidence type="ECO:0000313" key="2">
    <source>
        <dbReference type="EMBL" id="THJ74564.1"/>
    </source>
</evidence>